<evidence type="ECO:0000313" key="1">
    <source>
        <dbReference type="EMBL" id="GBL80391.1"/>
    </source>
</evidence>
<dbReference type="AlphaFoldDB" id="A0A4Y2AKI2"/>
<comment type="caution">
    <text evidence="1">The sequence shown here is derived from an EMBL/GenBank/DDBJ whole genome shotgun (WGS) entry which is preliminary data.</text>
</comment>
<organism evidence="1 2">
    <name type="scientific">Araneus ventricosus</name>
    <name type="common">Orbweaver spider</name>
    <name type="synonym">Epeira ventricosa</name>
    <dbReference type="NCBI Taxonomy" id="182803"/>
    <lineage>
        <taxon>Eukaryota</taxon>
        <taxon>Metazoa</taxon>
        <taxon>Ecdysozoa</taxon>
        <taxon>Arthropoda</taxon>
        <taxon>Chelicerata</taxon>
        <taxon>Arachnida</taxon>
        <taxon>Araneae</taxon>
        <taxon>Araneomorphae</taxon>
        <taxon>Entelegynae</taxon>
        <taxon>Araneoidea</taxon>
        <taxon>Araneidae</taxon>
        <taxon>Araneus</taxon>
    </lineage>
</organism>
<accession>A0A4Y2AKI2</accession>
<reference evidence="1 2" key="1">
    <citation type="journal article" date="2019" name="Sci. Rep.">
        <title>Orb-weaving spider Araneus ventricosus genome elucidates the spidroin gene catalogue.</title>
        <authorList>
            <person name="Kono N."/>
            <person name="Nakamura H."/>
            <person name="Ohtoshi R."/>
            <person name="Moran D.A.P."/>
            <person name="Shinohara A."/>
            <person name="Yoshida Y."/>
            <person name="Fujiwara M."/>
            <person name="Mori M."/>
            <person name="Tomita M."/>
            <person name="Arakawa K."/>
        </authorList>
    </citation>
    <scope>NUCLEOTIDE SEQUENCE [LARGE SCALE GENOMIC DNA]</scope>
</reference>
<proteinExistence type="predicted"/>
<sequence>MTENSIFFLYEAKRLDTKWDKIRLSNYVQQLVSCKPQTPFGSIPWGEIIGSKASVSARNYINVLLKQHEGYFGTDLIILNRGQITRATPEPAPHLQNYAPHQREDVCPSTYDLACKSPNTRRTFSGIGFRTWNPSSSRPTSYD</sequence>
<keyword evidence="2" id="KW-1185">Reference proteome</keyword>
<name>A0A4Y2AKI2_ARAVE</name>
<evidence type="ECO:0000313" key="2">
    <source>
        <dbReference type="Proteomes" id="UP000499080"/>
    </source>
</evidence>
<protein>
    <submittedName>
        <fullName evidence="1">Uncharacterized protein</fullName>
    </submittedName>
</protein>
<gene>
    <name evidence="1" type="ORF">AVEN_92295_1</name>
</gene>
<dbReference type="Proteomes" id="UP000499080">
    <property type="component" value="Unassembled WGS sequence"/>
</dbReference>
<dbReference type="EMBL" id="BGPR01000021">
    <property type="protein sequence ID" value="GBL80391.1"/>
    <property type="molecule type" value="Genomic_DNA"/>
</dbReference>